<organism evidence="1 2">
    <name type="scientific">Flavobacterium branchiophilum</name>
    <dbReference type="NCBI Taxonomy" id="55197"/>
    <lineage>
        <taxon>Bacteria</taxon>
        <taxon>Pseudomonadati</taxon>
        <taxon>Bacteroidota</taxon>
        <taxon>Flavobacteriia</taxon>
        <taxon>Flavobacteriales</taxon>
        <taxon>Flavobacteriaceae</taxon>
        <taxon>Flavobacterium</taxon>
    </lineage>
</organism>
<dbReference type="OrthoDB" id="959826at2"/>
<sequence length="98" mass="11486">MDSKQLENNLSHFFHACTQKGYPIEQYCIIENTTDFTLEVKSNWIDKMDSCSQVLDILLPILWEQTDIETRKHLFAISVLDFNEQPNCFEELTVKNAN</sequence>
<reference evidence="1 2" key="1">
    <citation type="submission" date="2017-09" db="EMBL/GenBank/DDBJ databases">
        <title>Whole genomes of Flavobacteriaceae.</title>
        <authorList>
            <person name="Stine C."/>
            <person name="Li C."/>
            <person name="Tadesse D."/>
        </authorList>
    </citation>
    <scope>NUCLEOTIDE SEQUENCE [LARGE SCALE GENOMIC DNA]</scope>
    <source>
        <strain evidence="1 2">ATCC 35036</strain>
    </source>
</reference>
<protein>
    <submittedName>
        <fullName evidence="1">Uncharacterized protein</fullName>
    </submittedName>
</protein>
<evidence type="ECO:0000313" key="2">
    <source>
        <dbReference type="Proteomes" id="UP000220828"/>
    </source>
</evidence>
<gene>
    <name evidence="1" type="ORF">B0A77_09830</name>
</gene>
<proteinExistence type="predicted"/>
<name>A0A2H3KQD6_9FLAO</name>
<dbReference type="EMBL" id="PCMW01000053">
    <property type="protein sequence ID" value="PDS23792.1"/>
    <property type="molecule type" value="Genomic_DNA"/>
</dbReference>
<dbReference type="AlphaFoldDB" id="A0A2H3KQD6"/>
<dbReference type="Proteomes" id="UP000220828">
    <property type="component" value="Unassembled WGS sequence"/>
</dbReference>
<evidence type="ECO:0000313" key="1">
    <source>
        <dbReference type="EMBL" id="PDS23792.1"/>
    </source>
</evidence>
<accession>A0A2H3KQD6</accession>
<comment type="caution">
    <text evidence="1">The sequence shown here is derived from an EMBL/GenBank/DDBJ whole genome shotgun (WGS) entry which is preliminary data.</text>
</comment>
<dbReference type="RefSeq" id="WP_097554321.1">
    <property type="nucleotide sequence ID" value="NZ_PCMW01000053.1"/>
</dbReference>